<feature type="region of interest" description="Disordered" evidence="1">
    <location>
        <begin position="241"/>
        <end position="329"/>
    </location>
</feature>
<protein>
    <submittedName>
        <fullName evidence="3">Stabilization protein</fullName>
    </submittedName>
</protein>
<feature type="domain" description="Glycine-rich" evidence="2">
    <location>
        <begin position="164"/>
        <end position="341"/>
    </location>
</feature>
<name>A0A8S5T1N7_9CAUD</name>
<evidence type="ECO:0000313" key="3">
    <source>
        <dbReference type="EMBL" id="DAF57276.1"/>
    </source>
</evidence>
<feature type="compositionally biased region" description="Basic and acidic residues" evidence="1">
    <location>
        <begin position="248"/>
        <end position="259"/>
    </location>
</feature>
<sequence length="930" mass="102611">MNIYLIQPSFAAGEISPYVANRVDLDKYKSALLTAQNLVIRPFGGCYRRQGSEFIGKVKYDDRPTALVAFNAGIDDAYLLEVGYQYIRIWEDGKYTGTELSTPHDNVDNLQFTQSADTMFICSGDYPIQCLQRTAIGWTFKEYEITEPYYDSATQAVNKETSFTTPGTYTFTPQFTGKYDIEITGAGGGGAGTTTERYEGKHHRKFYLAYFGGPGGNGETKKITYILTQGETYNITVGKAGKGGKSVYQERKTDEDILKSENGTNGEESSFNGKTAKGGGGGKARRKINQSEDLKTENYHGTAKGGAPGNCEDVTHNPTQITDGKDGQNGYVRITFSGNNELKPSATSGNDVTITATKDTFTPGMVNSHIKLTQQAENQSERIEIQASSITEETKSIRVGKAWKITTHGTWKGKVTVYHSDDNKTWQEYRSYKSNNDQNFTESGTVTTPTWMKAVAVTDADNGSGKLTVDFSRNPYSNDGTAKITEVVSPTEVKVSVITDFANTDKTQVYALSSWNDDNGYPKMACFFQDRLVLAATKKEPYSIWMSRTGDYPNFGIEKVDGGVTDDSAIKADLITRNGFEILHLVPAKDLVILTTGNEWIIEGASVITPAKINPRPQTMRGSNTCPPQHIGNRIAHVQRSGKTVRDLGYQYDADNYNGDDLTLLATHLTEGHKLVSSAYIQEPNSTLYYVRDDGVLLSLAFIKEQNVFAWSHHTTDGKYKKVASIPNGASDVLYVTVERNDKTYIERFNPNLEAAIYMDSYITGSGSSIEIPHLVGKTVQVLAGGTRMQDRVVPENGLVAFGQSFSDITIGLAYETKIKQPGPDIGLKEGTMQARISKINTVVLRVEKSYGGHIGYTFKDKDMDELRYEDYETLETGDIVQQMPVADIGSNTKNHICIKHNEPFPFELNAIIREVSIDGGIVKSYNGEI</sequence>
<proteinExistence type="predicted"/>
<dbReference type="EMBL" id="BK032731">
    <property type="protein sequence ID" value="DAF57276.1"/>
    <property type="molecule type" value="Genomic_DNA"/>
</dbReference>
<feature type="compositionally biased region" description="Polar residues" evidence="1">
    <location>
        <begin position="261"/>
        <end position="272"/>
    </location>
</feature>
<feature type="compositionally biased region" description="Basic and acidic residues" evidence="1">
    <location>
        <begin position="289"/>
        <end position="298"/>
    </location>
</feature>
<dbReference type="InterPro" id="IPR049304">
    <property type="entry name" value="Gly_rich_dom"/>
</dbReference>
<accession>A0A8S5T1N7</accession>
<evidence type="ECO:0000256" key="1">
    <source>
        <dbReference type="SAM" id="MobiDB-lite"/>
    </source>
</evidence>
<dbReference type="Pfam" id="PF21722">
    <property type="entry name" value="Gly_rich_2"/>
    <property type="match status" value="1"/>
</dbReference>
<reference evidence="3" key="1">
    <citation type="journal article" date="2021" name="Proc. Natl. Acad. Sci. U.S.A.">
        <title>A Catalog of Tens of Thousands of Viruses from Human Metagenomes Reveals Hidden Associations with Chronic Diseases.</title>
        <authorList>
            <person name="Tisza M.J."/>
            <person name="Buck C.B."/>
        </authorList>
    </citation>
    <scope>NUCLEOTIDE SEQUENCE</scope>
    <source>
        <strain evidence="3">Ctuch15</strain>
    </source>
</reference>
<organism evidence="3">
    <name type="scientific">Podoviridae sp. ctuch15</name>
    <dbReference type="NCBI Taxonomy" id="2827752"/>
    <lineage>
        <taxon>Viruses</taxon>
        <taxon>Duplodnaviria</taxon>
        <taxon>Heunggongvirae</taxon>
        <taxon>Uroviricota</taxon>
        <taxon>Caudoviricetes</taxon>
    </lineage>
</organism>
<evidence type="ECO:0000259" key="2">
    <source>
        <dbReference type="Pfam" id="PF21722"/>
    </source>
</evidence>